<keyword evidence="7" id="KW-0119">Carbohydrate metabolism</keyword>
<dbReference type="RefSeq" id="WP_204892831.1">
    <property type="nucleotide sequence ID" value="NZ_JBHUFW010000012.1"/>
</dbReference>
<keyword evidence="6 9" id="KW-0456">Lyase</keyword>
<proteinExistence type="inferred from homology"/>
<comment type="catalytic activity">
    <reaction evidence="1">
        <text>D-ribulose 5-phosphate + formaldehyde = D-arabino-hex-3-ulose 6-phosphate</text>
        <dbReference type="Rhea" id="RHEA:25201"/>
        <dbReference type="ChEBI" id="CHEBI:16842"/>
        <dbReference type="ChEBI" id="CHEBI:58121"/>
        <dbReference type="ChEBI" id="CHEBI:58542"/>
        <dbReference type="EC" id="4.1.2.43"/>
    </reaction>
</comment>
<evidence type="ECO:0000256" key="7">
    <source>
        <dbReference type="ARBA" id="ARBA00023277"/>
    </source>
</evidence>
<feature type="domain" description="Orotidine 5'-phosphate decarboxylase" evidence="8">
    <location>
        <begin position="2"/>
        <end position="202"/>
    </location>
</feature>
<evidence type="ECO:0000256" key="1">
    <source>
        <dbReference type="ARBA" id="ARBA00000718"/>
    </source>
</evidence>
<evidence type="ECO:0000256" key="4">
    <source>
        <dbReference type="ARBA" id="ARBA00012890"/>
    </source>
</evidence>
<dbReference type="Gene3D" id="3.20.20.70">
    <property type="entry name" value="Aldolase class I"/>
    <property type="match status" value="1"/>
</dbReference>
<gene>
    <name evidence="9" type="primary">hxlA</name>
    <name evidence="9" type="ORF">ACFSDB_15930</name>
</gene>
<sequence length="210" mass="22129">MKIQLALDRLPKEDCFRLVGETADFIDLIEIGTGVIKEYGMDIVREMKQRHPGKLLLADMKTCDAGKSEASQAFSAGADIVTVMGFAGNATVSGALEAAVQFGKTVMVDLLEVREPERVKELSGLGVDLFCIHIGKDSQEQGRAAGTASLDLLADVPSARIAVAGGLNKEAVKGLAGSRVEIAIVGSAITGSQNPKEAARHIRQVIDAAQ</sequence>
<protein>
    <recommendedName>
        <fullName evidence="4">3-hexulose-6-phosphate synthase</fullName>
        <ecNumber evidence="4">4.1.2.43</ecNumber>
    </recommendedName>
</protein>
<evidence type="ECO:0000256" key="6">
    <source>
        <dbReference type="ARBA" id="ARBA00023239"/>
    </source>
</evidence>
<dbReference type="EMBL" id="JBHUFW010000012">
    <property type="protein sequence ID" value="MFD1864392.1"/>
    <property type="molecule type" value="Genomic_DNA"/>
</dbReference>
<name>A0ABW4QL65_9BACL</name>
<dbReference type="InterPro" id="IPR001754">
    <property type="entry name" value="OMPdeCOase_dom"/>
</dbReference>
<dbReference type="Proteomes" id="UP001597273">
    <property type="component" value="Unassembled WGS sequence"/>
</dbReference>
<comment type="similarity">
    <text evidence="3">Belongs to the HPS/KGPDC family. HPS subfamily.</text>
</comment>
<keyword evidence="10" id="KW-1185">Reference proteome</keyword>
<organism evidence="9 10">
    <name type="scientific">Planococcus chinensis</name>
    <dbReference type="NCBI Taxonomy" id="272917"/>
    <lineage>
        <taxon>Bacteria</taxon>
        <taxon>Bacillati</taxon>
        <taxon>Bacillota</taxon>
        <taxon>Bacilli</taxon>
        <taxon>Bacillales</taxon>
        <taxon>Caryophanaceae</taxon>
        <taxon>Planococcus</taxon>
    </lineage>
</organism>
<dbReference type="InterPro" id="IPR013785">
    <property type="entry name" value="Aldolase_TIM"/>
</dbReference>
<dbReference type="GO" id="GO:0043801">
    <property type="term" value="F:hexulose-6-phosphate synthase activity"/>
    <property type="evidence" value="ECO:0007669"/>
    <property type="project" value="UniProtKB-EC"/>
</dbReference>
<dbReference type="InterPro" id="IPR017553">
    <property type="entry name" value="3-hexulose-6-phosphate_synth"/>
</dbReference>
<dbReference type="SMART" id="SM00934">
    <property type="entry name" value="OMPdecase"/>
    <property type="match status" value="1"/>
</dbReference>
<dbReference type="PANTHER" id="PTHR35039">
    <property type="entry name" value="3-KETO-L-GULONATE-6-PHOSPHATE DECARBOXYLASE SGBH-RELATED"/>
    <property type="match status" value="1"/>
</dbReference>
<accession>A0ABW4QL65</accession>
<evidence type="ECO:0000256" key="5">
    <source>
        <dbReference type="ARBA" id="ARBA00022563"/>
    </source>
</evidence>
<keyword evidence="5" id="KW-0554">One-carbon metabolism</keyword>
<dbReference type="NCBIfam" id="TIGR03128">
    <property type="entry name" value="RuMP_HxlA"/>
    <property type="match status" value="1"/>
</dbReference>
<reference evidence="10" key="1">
    <citation type="journal article" date="2019" name="Int. J. Syst. Evol. Microbiol.">
        <title>The Global Catalogue of Microorganisms (GCM) 10K type strain sequencing project: providing services to taxonomists for standard genome sequencing and annotation.</title>
        <authorList>
            <consortium name="The Broad Institute Genomics Platform"/>
            <consortium name="The Broad Institute Genome Sequencing Center for Infectious Disease"/>
            <person name="Wu L."/>
            <person name="Ma J."/>
        </authorList>
    </citation>
    <scope>NUCLEOTIDE SEQUENCE [LARGE SCALE GENOMIC DNA]</scope>
    <source>
        <strain evidence="10">CGMCC 1.15475</strain>
    </source>
</reference>
<evidence type="ECO:0000256" key="2">
    <source>
        <dbReference type="ARBA" id="ARBA00005014"/>
    </source>
</evidence>
<comment type="pathway">
    <text evidence="2">One-carbon metabolism; formaldehyde assimilation via RuMP pathway; D-fructose 6-phosphate from D-ribulose 5-phosphate and formaldehyde: step 1/2.</text>
</comment>
<evidence type="ECO:0000313" key="9">
    <source>
        <dbReference type="EMBL" id="MFD1864392.1"/>
    </source>
</evidence>
<dbReference type="PANTHER" id="PTHR35039:SF3">
    <property type="entry name" value="3-KETO-L-GULONATE-6-PHOSPHATE DECARBOXYLASE SGBH-RELATED"/>
    <property type="match status" value="1"/>
</dbReference>
<dbReference type="EC" id="4.1.2.43" evidence="4"/>
<dbReference type="CDD" id="cd04726">
    <property type="entry name" value="KGPDC_HPS"/>
    <property type="match status" value="1"/>
</dbReference>
<dbReference type="Pfam" id="PF00215">
    <property type="entry name" value="OMPdecase"/>
    <property type="match status" value="1"/>
</dbReference>
<evidence type="ECO:0000313" key="10">
    <source>
        <dbReference type="Proteomes" id="UP001597273"/>
    </source>
</evidence>
<dbReference type="InterPro" id="IPR041710">
    <property type="entry name" value="HPS/KGPDC"/>
</dbReference>
<dbReference type="InterPro" id="IPR011060">
    <property type="entry name" value="RibuloseP-bd_barrel"/>
</dbReference>
<dbReference type="SUPFAM" id="SSF51366">
    <property type="entry name" value="Ribulose-phoshate binding barrel"/>
    <property type="match status" value="1"/>
</dbReference>
<evidence type="ECO:0000259" key="8">
    <source>
        <dbReference type="SMART" id="SM00934"/>
    </source>
</evidence>
<comment type="caution">
    <text evidence="9">The sequence shown here is derived from an EMBL/GenBank/DDBJ whole genome shotgun (WGS) entry which is preliminary data.</text>
</comment>
<evidence type="ECO:0000256" key="3">
    <source>
        <dbReference type="ARBA" id="ARBA00006350"/>
    </source>
</evidence>